<dbReference type="Proteomes" id="UP001071230">
    <property type="component" value="Unassembled WGS sequence"/>
</dbReference>
<dbReference type="Pfam" id="PF02538">
    <property type="entry name" value="Hydantoinase_B"/>
    <property type="match status" value="1"/>
</dbReference>
<evidence type="ECO:0000313" key="2">
    <source>
        <dbReference type="EMBL" id="CAA7600883.1"/>
    </source>
</evidence>
<dbReference type="EMBL" id="LR746496">
    <property type="protein sequence ID" value="CAA7600883.1"/>
    <property type="molecule type" value="Genomic_DNA"/>
</dbReference>
<reference evidence="2" key="2">
    <citation type="submission" date="2020-01" db="EMBL/GenBank/DDBJ databases">
        <authorList>
            <person name="Hornung B."/>
        </authorList>
    </citation>
    <scope>NUCLEOTIDE SEQUENCE</scope>
    <source>
        <strain evidence="2">PacBioINE</strain>
    </source>
</reference>
<dbReference type="Proteomes" id="UP000836597">
    <property type="component" value="Chromosome"/>
</dbReference>
<dbReference type="EMBL" id="CDGJ01000070">
    <property type="protein sequence ID" value="CEJ07927.1"/>
    <property type="molecule type" value="Genomic_DNA"/>
</dbReference>
<dbReference type="InterPro" id="IPR003692">
    <property type="entry name" value="Hydantoinase_B"/>
</dbReference>
<dbReference type="RefSeq" id="WP_240984476.1">
    <property type="nucleotide sequence ID" value="NZ_CDGJ01000070.1"/>
</dbReference>
<organism evidence="2">
    <name type="scientific">Acididesulfobacillus acetoxydans</name>
    <dbReference type="NCBI Taxonomy" id="1561005"/>
    <lineage>
        <taxon>Bacteria</taxon>
        <taxon>Bacillati</taxon>
        <taxon>Bacillota</taxon>
        <taxon>Clostridia</taxon>
        <taxon>Eubacteriales</taxon>
        <taxon>Peptococcaceae</taxon>
        <taxon>Acididesulfobacillus</taxon>
    </lineage>
</organism>
<dbReference type="InterPro" id="IPR045079">
    <property type="entry name" value="Oxoprolinase-like"/>
</dbReference>
<dbReference type="GO" id="GO:0017168">
    <property type="term" value="F:5-oxoprolinase (ATP-hydrolyzing) activity"/>
    <property type="evidence" value="ECO:0007669"/>
    <property type="project" value="TreeGrafter"/>
</dbReference>
<evidence type="ECO:0000313" key="4">
    <source>
        <dbReference type="Proteomes" id="UP001071230"/>
    </source>
</evidence>
<dbReference type="AlphaFoldDB" id="A0A8S0VWH6"/>
<evidence type="ECO:0000313" key="3">
    <source>
        <dbReference type="EMBL" id="CEJ07927.1"/>
    </source>
</evidence>
<protein>
    <submittedName>
        <fullName evidence="3">Hydantoin utilization protein B</fullName>
    </submittedName>
    <submittedName>
        <fullName evidence="2">Hydantoinase B/oxoprolinase</fullName>
    </submittedName>
</protein>
<name>A0A8S0VWH6_9FIRM</name>
<dbReference type="GO" id="GO:0005829">
    <property type="term" value="C:cytosol"/>
    <property type="evidence" value="ECO:0007669"/>
    <property type="project" value="TreeGrafter"/>
</dbReference>
<dbReference type="PANTHER" id="PTHR11365">
    <property type="entry name" value="5-OXOPROLINASE RELATED"/>
    <property type="match status" value="1"/>
</dbReference>
<feature type="domain" description="Hydantoinase B/oxoprolinase" evidence="1">
    <location>
        <begin position="6"/>
        <end position="527"/>
    </location>
</feature>
<proteinExistence type="predicted"/>
<accession>A0A8S0VWH6</accession>
<evidence type="ECO:0000259" key="1">
    <source>
        <dbReference type="Pfam" id="PF02538"/>
    </source>
</evidence>
<dbReference type="PANTHER" id="PTHR11365:SF23">
    <property type="entry name" value="HYPOTHETICAL 5-OXOPROLINASE (EUROFUNG)-RELATED"/>
    <property type="match status" value="1"/>
</dbReference>
<dbReference type="KEGG" id="aacx:DEACI_1536"/>
<keyword evidence="4" id="KW-1185">Reference proteome</keyword>
<gene>
    <name evidence="2" type="ORF">DEACI_1536</name>
    <name evidence="3" type="ORF">DEACI_2399</name>
</gene>
<dbReference type="GO" id="GO:0006749">
    <property type="term" value="P:glutathione metabolic process"/>
    <property type="evidence" value="ECO:0007669"/>
    <property type="project" value="TreeGrafter"/>
</dbReference>
<reference evidence="3" key="1">
    <citation type="submission" date="2014-11" db="EMBL/GenBank/DDBJ databases">
        <authorList>
            <person name="Hornung B.V."/>
        </authorList>
    </citation>
    <scope>NUCLEOTIDE SEQUENCE</scope>
    <source>
        <strain evidence="3">INE</strain>
    </source>
</reference>
<sequence>MSIKFDGVLLEIIENTFMSIAEEMGAVLVKSAYSTNIKERKDCSCAIFDAEGNTIAQAEHIPMHLGSLLGMVRDIRKNYAPEDIHEGDMFIANDPYNGGGTHLPDIAIASPVFWENEVVAYVINIAHHNDVGGRVPGSNAADSETIYEEGIRIPPVKIFRKGQLDDDILRLILLNCRINEIRRGDLHAQFACNRKGIQRVQEACKKFGKTTLTAYMKELLNYSERKIRQAISQIPNGTFEFTDYLDSDGRGSAPVPIHVKLEIRDTEIFLDFTKNCPQVKGALNLTETALLACIYYSLKCIVEPSLPSNGGYYRAIKYKVEPGTLVACKDPAAVAGRTDTAQRVVDVIFGAMAQVVPKRVVAGCNSAITSIVFGGENPKTNKFYIYLETVAGGSGARFNKDGLDAVQVHMTNTSNLPIESLESEYPLMVEQYKMITDSGGAGKYRGGLGIRKDIRILDHQCIFSVKADRQKLPPWGLEGGKTGAAGKIVINPDSADPIILDSKKSNTLLAPGTILSCQTPGSGGYGDARERSRELIVLDLEQGMISRSSAIEDYGLTEAELSAIKIFSE</sequence>